<dbReference type="GO" id="GO:0004129">
    <property type="term" value="F:cytochrome-c oxidase activity"/>
    <property type="evidence" value="ECO:0007669"/>
    <property type="project" value="InterPro"/>
</dbReference>
<evidence type="ECO:0000256" key="8">
    <source>
        <dbReference type="ARBA" id="ARBA00023136"/>
    </source>
</evidence>
<evidence type="ECO:0000256" key="13">
    <source>
        <dbReference type="ARBA" id="ARBA00032717"/>
    </source>
</evidence>
<feature type="transmembrane region" description="Helical" evidence="15">
    <location>
        <begin position="142"/>
        <end position="168"/>
    </location>
</feature>
<sequence length="212" mass="22698">MIAPAQGPQLRHVGLNLLDSDEMEPGEAATGLYGFWLFLMSDAILFALLFAIYGTQVAATAGAPGPQETLKLGPTFIETLILLTSSLTFGLAAIALKYDKGRRGLVLWLCVTLALGIAFLGFELSDLRTMISDGATPNRSGFLSAFFALVPTHGLHVAAGCLWIGVMLTQIAVFGTDARVKLNLLKLGLFWHLLDIVWIAIFSVVYLQGASA</sequence>
<dbReference type="InterPro" id="IPR035973">
    <property type="entry name" value="Cyt_c_oxidase_su3-like_sf"/>
</dbReference>
<dbReference type="STRING" id="414703.SAMN04488125_13712"/>
<dbReference type="RefSeq" id="WP_091951846.1">
    <property type="nucleotide sequence ID" value="NZ_FOSV01000037.1"/>
</dbReference>
<comment type="function">
    <text evidence="9">Cytochrome bo(3) ubiquinol terminal oxidase is the component of the aerobic respiratory chain of E.coli that predominates when cells are grown at high aeration. Has proton pump activity across the membrane in addition to electron transfer, pumping 2 protons/electron.</text>
</comment>
<name>A0A1I4MD18_9HYPH</name>
<protein>
    <recommendedName>
        <fullName evidence="4">Cytochrome bo(3) ubiquinol oxidase subunit 3</fullName>
    </recommendedName>
    <alternativeName>
        <fullName evidence="12">Cytochrome o ubiquinol oxidase subunit 3</fullName>
    </alternativeName>
    <alternativeName>
        <fullName evidence="10">Oxidase bo(3) subunit 3</fullName>
    </alternativeName>
    <alternativeName>
        <fullName evidence="13">Ubiquinol oxidase polypeptide III</fullName>
    </alternativeName>
    <alternativeName>
        <fullName evidence="11">Ubiquinol oxidase subunit 3</fullName>
    </alternativeName>
</protein>
<feature type="transmembrane region" description="Helical" evidence="15">
    <location>
        <begin position="105"/>
        <end position="122"/>
    </location>
</feature>
<dbReference type="OrthoDB" id="9810850at2"/>
<evidence type="ECO:0000256" key="15">
    <source>
        <dbReference type="SAM" id="Phobius"/>
    </source>
</evidence>
<dbReference type="InterPro" id="IPR000298">
    <property type="entry name" value="Cyt_c_oxidase-like_su3"/>
</dbReference>
<keyword evidence="18" id="KW-1185">Reference proteome</keyword>
<evidence type="ECO:0000256" key="9">
    <source>
        <dbReference type="ARBA" id="ARBA00025694"/>
    </source>
</evidence>
<evidence type="ECO:0000256" key="4">
    <source>
        <dbReference type="ARBA" id="ARBA00014687"/>
    </source>
</evidence>
<comment type="subunit">
    <text evidence="3">Heterooctamer of two A chains, two B chains, two C chains and two D chains.</text>
</comment>
<reference evidence="18" key="1">
    <citation type="submission" date="2016-10" db="EMBL/GenBank/DDBJ databases">
        <authorList>
            <person name="Varghese N."/>
            <person name="Submissions S."/>
        </authorList>
    </citation>
    <scope>NUCLEOTIDE SEQUENCE [LARGE SCALE GENOMIC DNA]</scope>
    <source>
        <strain evidence="18">CGMCC 1.6474</strain>
    </source>
</reference>
<feature type="domain" description="Heme-copper oxidase subunit III family profile" evidence="16">
    <location>
        <begin position="33"/>
        <end position="210"/>
    </location>
</feature>
<keyword evidence="7 15" id="KW-1133">Transmembrane helix</keyword>
<gene>
    <name evidence="17" type="ORF">SAMN04488125_13712</name>
</gene>
<proteinExistence type="inferred from homology"/>
<evidence type="ECO:0000313" key="17">
    <source>
        <dbReference type="EMBL" id="SFM01164.1"/>
    </source>
</evidence>
<evidence type="ECO:0000256" key="14">
    <source>
        <dbReference type="RuleBase" id="RU003376"/>
    </source>
</evidence>
<dbReference type="PANTHER" id="PTHR11403">
    <property type="entry name" value="CYTOCHROME C OXIDASE SUBUNIT III"/>
    <property type="match status" value="1"/>
</dbReference>
<dbReference type="FunFam" id="1.20.120.80:FF:000001">
    <property type="entry name" value="Cytochrome (Ubi)quinol oxidase subunit III"/>
    <property type="match status" value="1"/>
</dbReference>
<keyword evidence="6 14" id="KW-0812">Transmembrane</keyword>
<evidence type="ECO:0000256" key="6">
    <source>
        <dbReference type="ARBA" id="ARBA00022692"/>
    </source>
</evidence>
<feature type="transmembrane region" description="Helical" evidence="15">
    <location>
        <begin position="189"/>
        <end position="209"/>
    </location>
</feature>
<dbReference type="GO" id="GO:0019646">
    <property type="term" value="P:aerobic electron transport chain"/>
    <property type="evidence" value="ECO:0007669"/>
    <property type="project" value="InterPro"/>
</dbReference>
<evidence type="ECO:0000256" key="12">
    <source>
        <dbReference type="ARBA" id="ARBA00032189"/>
    </source>
</evidence>
<comment type="subcellular location">
    <subcellularLocation>
        <location evidence="1 14">Cell membrane</location>
        <topology evidence="1 14">Multi-pass membrane protein</topology>
    </subcellularLocation>
</comment>
<feature type="transmembrane region" description="Helical" evidence="15">
    <location>
        <begin position="75"/>
        <end position="96"/>
    </location>
</feature>
<comment type="similarity">
    <text evidence="2 14">Belongs to the cytochrome c oxidase subunit 3 family.</text>
</comment>
<evidence type="ECO:0000256" key="2">
    <source>
        <dbReference type="ARBA" id="ARBA00010581"/>
    </source>
</evidence>
<keyword evidence="5" id="KW-1003">Cell membrane</keyword>
<evidence type="ECO:0000256" key="11">
    <source>
        <dbReference type="ARBA" id="ARBA00031884"/>
    </source>
</evidence>
<dbReference type="InterPro" id="IPR013833">
    <property type="entry name" value="Cyt_c_oxidase_su3_a-hlx"/>
</dbReference>
<dbReference type="Pfam" id="PF00510">
    <property type="entry name" value="COX3"/>
    <property type="match status" value="1"/>
</dbReference>
<dbReference type="EMBL" id="FOSV01000037">
    <property type="protein sequence ID" value="SFM01164.1"/>
    <property type="molecule type" value="Genomic_DNA"/>
</dbReference>
<dbReference type="AlphaFoldDB" id="A0A1I4MD18"/>
<evidence type="ECO:0000256" key="3">
    <source>
        <dbReference type="ARBA" id="ARBA00011700"/>
    </source>
</evidence>
<dbReference type="PANTHER" id="PTHR11403:SF2">
    <property type="entry name" value="CYTOCHROME BO(3) UBIQUINOL OXIDASE SUBUNIT 3"/>
    <property type="match status" value="1"/>
</dbReference>
<keyword evidence="8 15" id="KW-0472">Membrane</keyword>
<evidence type="ECO:0000256" key="5">
    <source>
        <dbReference type="ARBA" id="ARBA00022475"/>
    </source>
</evidence>
<organism evidence="17 18">
    <name type="scientific">Methylorubrum salsuginis</name>
    <dbReference type="NCBI Taxonomy" id="414703"/>
    <lineage>
        <taxon>Bacteria</taxon>
        <taxon>Pseudomonadati</taxon>
        <taxon>Pseudomonadota</taxon>
        <taxon>Alphaproteobacteria</taxon>
        <taxon>Hyphomicrobiales</taxon>
        <taxon>Methylobacteriaceae</taxon>
        <taxon>Methylorubrum</taxon>
    </lineage>
</organism>
<dbReference type="PROSITE" id="PS50253">
    <property type="entry name" value="COX3"/>
    <property type="match status" value="1"/>
</dbReference>
<dbReference type="GO" id="GO:0005886">
    <property type="term" value="C:plasma membrane"/>
    <property type="evidence" value="ECO:0007669"/>
    <property type="project" value="UniProtKB-SubCell"/>
</dbReference>
<evidence type="ECO:0000256" key="1">
    <source>
        <dbReference type="ARBA" id="ARBA00004651"/>
    </source>
</evidence>
<evidence type="ECO:0000259" key="16">
    <source>
        <dbReference type="PROSITE" id="PS50253"/>
    </source>
</evidence>
<dbReference type="SUPFAM" id="SSF81452">
    <property type="entry name" value="Cytochrome c oxidase subunit III-like"/>
    <property type="match status" value="1"/>
</dbReference>
<dbReference type="Proteomes" id="UP000198804">
    <property type="component" value="Unassembled WGS sequence"/>
</dbReference>
<dbReference type="Gene3D" id="1.20.120.80">
    <property type="entry name" value="Cytochrome c oxidase, subunit III, four-helix bundle"/>
    <property type="match status" value="1"/>
</dbReference>
<evidence type="ECO:0000313" key="18">
    <source>
        <dbReference type="Proteomes" id="UP000198804"/>
    </source>
</evidence>
<evidence type="ECO:0000256" key="10">
    <source>
        <dbReference type="ARBA" id="ARBA00030072"/>
    </source>
</evidence>
<accession>A0A1I4MD18</accession>
<evidence type="ECO:0000256" key="7">
    <source>
        <dbReference type="ARBA" id="ARBA00022989"/>
    </source>
</evidence>
<feature type="transmembrane region" description="Helical" evidence="15">
    <location>
        <begin position="33"/>
        <end position="55"/>
    </location>
</feature>
<dbReference type="InterPro" id="IPR024791">
    <property type="entry name" value="Cyt_c/ubiquinol_Oxase_su3"/>
</dbReference>